<feature type="chain" id="PRO_5026329283" description="Non-reducing end beta-L-arabinofuranosidase" evidence="1">
    <location>
        <begin position="21"/>
        <end position="667"/>
    </location>
</feature>
<dbReference type="PROSITE" id="PS51257">
    <property type="entry name" value="PROKAR_LIPOPROTEIN"/>
    <property type="match status" value="1"/>
</dbReference>
<accession>A0A6I6K184</accession>
<evidence type="ECO:0008006" key="6">
    <source>
        <dbReference type="Google" id="ProtNLM"/>
    </source>
</evidence>
<evidence type="ECO:0000259" key="2">
    <source>
        <dbReference type="Pfam" id="PF07944"/>
    </source>
</evidence>
<dbReference type="SUPFAM" id="SSF48208">
    <property type="entry name" value="Six-hairpin glycosidases"/>
    <property type="match status" value="1"/>
</dbReference>
<dbReference type="Proteomes" id="UP000428260">
    <property type="component" value="Chromosome"/>
</dbReference>
<dbReference type="KEGG" id="mcos:GM418_08445"/>
<reference evidence="4" key="1">
    <citation type="submission" date="2019-11" db="EMBL/GenBank/DDBJ databases">
        <authorList>
            <person name="Zheng R.K."/>
            <person name="Sun C.M."/>
        </authorList>
    </citation>
    <scope>NUCLEOTIDE SEQUENCE [LARGE SCALE GENOMIC DNA]</scope>
    <source>
        <strain evidence="4">WC007</strain>
    </source>
</reference>
<feature type="domain" description="Non-reducing end beta-L-arabinofuranosidase-like GH127 catalytic" evidence="2">
    <location>
        <begin position="96"/>
        <end position="417"/>
    </location>
</feature>
<dbReference type="GO" id="GO:0005975">
    <property type="term" value="P:carbohydrate metabolic process"/>
    <property type="evidence" value="ECO:0007669"/>
    <property type="project" value="InterPro"/>
</dbReference>
<keyword evidence="5" id="KW-1185">Reference proteome</keyword>
<dbReference type="InterPro" id="IPR012878">
    <property type="entry name" value="Beta-AFase-like_GH127_cat"/>
</dbReference>
<dbReference type="Pfam" id="PF20736">
    <property type="entry name" value="Glyco_hydro127M"/>
    <property type="match status" value="1"/>
</dbReference>
<evidence type="ECO:0000313" key="4">
    <source>
        <dbReference type="EMBL" id="QGY43684.1"/>
    </source>
</evidence>
<feature type="domain" description="Non-reducing end beta-L-arabinofuranosidase-like GH127 middle" evidence="3">
    <location>
        <begin position="432"/>
        <end position="525"/>
    </location>
</feature>
<proteinExistence type="predicted"/>
<dbReference type="InterPro" id="IPR049046">
    <property type="entry name" value="Beta-AFase-like_GH127_middle"/>
</dbReference>
<sequence>MKKINIITILFLLACFSSFSKEKRNAHYITNQAPLIAQPYTALPIGAIQAEGFLLEMLKTQRDGLTGNLDSVYSIVCGDNNGWLGGTGDGWERGPYWLDGLVPLAYLLNDEALKTKAQKWIEWSINNQREDGYFGPKDLPGNYEKIPGTQQGMRNDWWPKMVMLKVLQQYYMATGDERVISLMTNYFKYQLKMLPENELGYVTFWANRRGGDNLAVVYWLYNITGDKFLLDLAEIIHKQTFDWTDVYSGNIIRKLNPLPDLHCVNVAQGLKEPIVYYQQHPEEKYLESVKKGLSSLNDVHGFVNGMYGGDEMLHGNDPTQGSELCSAVEMMFCFENILPVTGDVYYADYLEKIAYNVLPTQITDDFTGKQYFQQANQIEITDKERNFFNDKVARICFGTTTGYPCCLTNMHQGWPKFVQNTWYATVDNGLAALVYGPTKVTAKVANGETVTITESTDYPFKEKINFTIETQNNVKFPFHLRIPEWCKSATVLVNGAVQNAPSENGIIVLNREWKPGDKVELNLSMDFRFSRWHEQSLGIERGPLVYALRIEEDWREVKTDEFKDTFWEVLPQSPWNYAIWDKTVEDADFEINILEDIKSYPWNLENAPITVKTKARRMPIWKEEKGMAGKTPSPAWPYREVGDEEEIQLIPYGCTTLRISEFPVYKK</sequence>
<dbReference type="AlphaFoldDB" id="A0A6I6K184"/>
<dbReference type="PANTHER" id="PTHR31151">
    <property type="entry name" value="PROLINE-TRNA LIGASE (DUF1680)"/>
    <property type="match status" value="1"/>
</dbReference>
<name>A0A6I6K184_9BACT</name>
<keyword evidence="1" id="KW-0732">Signal</keyword>
<gene>
    <name evidence="4" type="ORF">GM418_08445</name>
</gene>
<evidence type="ECO:0000256" key="1">
    <source>
        <dbReference type="SAM" id="SignalP"/>
    </source>
</evidence>
<evidence type="ECO:0000259" key="3">
    <source>
        <dbReference type="Pfam" id="PF20736"/>
    </source>
</evidence>
<organism evidence="4 5">
    <name type="scientific">Maribellus comscasis</name>
    <dbReference type="NCBI Taxonomy" id="2681766"/>
    <lineage>
        <taxon>Bacteria</taxon>
        <taxon>Pseudomonadati</taxon>
        <taxon>Bacteroidota</taxon>
        <taxon>Bacteroidia</taxon>
        <taxon>Marinilabiliales</taxon>
        <taxon>Prolixibacteraceae</taxon>
        <taxon>Maribellus</taxon>
    </lineage>
</organism>
<dbReference type="PANTHER" id="PTHR31151:SF0">
    <property type="entry name" value="PROLINE-TRNA LIGASE (DUF1680)"/>
    <property type="match status" value="1"/>
</dbReference>
<dbReference type="RefSeq" id="WP_158865058.1">
    <property type="nucleotide sequence ID" value="NZ_CP046401.1"/>
</dbReference>
<dbReference type="InterPro" id="IPR008928">
    <property type="entry name" value="6-hairpin_glycosidase_sf"/>
</dbReference>
<dbReference type="Pfam" id="PF07944">
    <property type="entry name" value="Beta-AFase-like_GH127_cat"/>
    <property type="match status" value="1"/>
</dbReference>
<protein>
    <recommendedName>
        <fullName evidence="6">Non-reducing end beta-L-arabinofuranosidase</fullName>
    </recommendedName>
</protein>
<feature type="signal peptide" evidence="1">
    <location>
        <begin position="1"/>
        <end position="20"/>
    </location>
</feature>
<evidence type="ECO:0000313" key="5">
    <source>
        <dbReference type="Proteomes" id="UP000428260"/>
    </source>
</evidence>
<dbReference type="EMBL" id="CP046401">
    <property type="protein sequence ID" value="QGY43684.1"/>
    <property type="molecule type" value="Genomic_DNA"/>
</dbReference>